<proteinExistence type="predicted"/>
<protein>
    <submittedName>
        <fullName evidence="1">Uncharacterized protein</fullName>
    </submittedName>
</protein>
<gene>
    <name evidence="1" type="ORF">HPB47_000663</name>
</gene>
<feature type="non-terminal residue" evidence="1">
    <location>
        <position position="164"/>
    </location>
</feature>
<dbReference type="Proteomes" id="UP000805193">
    <property type="component" value="Unassembled WGS sequence"/>
</dbReference>
<comment type="caution">
    <text evidence="1">The sequence shown here is derived from an EMBL/GenBank/DDBJ whole genome shotgun (WGS) entry which is preliminary data.</text>
</comment>
<organism evidence="1 2">
    <name type="scientific">Ixodes persulcatus</name>
    <name type="common">Taiga tick</name>
    <dbReference type="NCBI Taxonomy" id="34615"/>
    <lineage>
        <taxon>Eukaryota</taxon>
        <taxon>Metazoa</taxon>
        <taxon>Ecdysozoa</taxon>
        <taxon>Arthropoda</taxon>
        <taxon>Chelicerata</taxon>
        <taxon>Arachnida</taxon>
        <taxon>Acari</taxon>
        <taxon>Parasitiformes</taxon>
        <taxon>Ixodida</taxon>
        <taxon>Ixodoidea</taxon>
        <taxon>Ixodidae</taxon>
        <taxon>Ixodinae</taxon>
        <taxon>Ixodes</taxon>
    </lineage>
</organism>
<name>A0AC60PR33_IXOPE</name>
<reference evidence="1 2" key="1">
    <citation type="journal article" date="2020" name="Cell">
        <title>Large-Scale Comparative Analyses of Tick Genomes Elucidate Their Genetic Diversity and Vector Capacities.</title>
        <authorList>
            <consortium name="Tick Genome and Microbiome Consortium (TIGMIC)"/>
            <person name="Jia N."/>
            <person name="Wang J."/>
            <person name="Shi W."/>
            <person name="Du L."/>
            <person name="Sun Y."/>
            <person name="Zhan W."/>
            <person name="Jiang J.F."/>
            <person name="Wang Q."/>
            <person name="Zhang B."/>
            <person name="Ji P."/>
            <person name="Bell-Sakyi L."/>
            <person name="Cui X.M."/>
            <person name="Yuan T.T."/>
            <person name="Jiang B.G."/>
            <person name="Yang W.F."/>
            <person name="Lam T.T."/>
            <person name="Chang Q.C."/>
            <person name="Ding S.J."/>
            <person name="Wang X.J."/>
            <person name="Zhu J.G."/>
            <person name="Ruan X.D."/>
            <person name="Zhao L."/>
            <person name="Wei J.T."/>
            <person name="Ye R.Z."/>
            <person name="Que T.C."/>
            <person name="Du C.H."/>
            <person name="Zhou Y.H."/>
            <person name="Cheng J.X."/>
            <person name="Dai P.F."/>
            <person name="Guo W.B."/>
            <person name="Han X.H."/>
            <person name="Huang E.J."/>
            <person name="Li L.F."/>
            <person name="Wei W."/>
            <person name="Gao Y.C."/>
            <person name="Liu J.Z."/>
            <person name="Shao H.Z."/>
            <person name="Wang X."/>
            <person name="Wang C.C."/>
            <person name="Yang T.C."/>
            <person name="Huo Q.B."/>
            <person name="Li W."/>
            <person name="Chen H.Y."/>
            <person name="Chen S.E."/>
            <person name="Zhou L.G."/>
            <person name="Ni X.B."/>
            <person name="Tian J.H."/>
            <person name="Sheng Y."/>
            <person name="Liu T."/>
            <person name="Pan Y.S."/>
            <person name="Xia L.Y."/>
            <person name="Li J."/>
            <person name="Zhao F."/>
            <person name="Cao W.C."/>
        </authorList>
    </citation>
    <scope>NUCLEOTIDE SEQUENCE [LARGE SCALE GENOMIC DNA]</scope>
    <source>
        <strain evidence="1">Iper-2018</strain>
    </source>
</reference>
<keyword evidence="2" id="KW-1185">Reference proteome</keyword>
<sequence length="164" mass="17705">GGKGATMIAINTVLLAYFDKYRGIASGLSIVYTQSIFFSTIVDYAMDRGMSLDAASSILVYTSLTDFLGAMGLPLLADKKYLRRSTLVMFCYAMLGLSGILYPIVTSVPLFVLVSLLLAMVAATLMTMSTVIAADYLGVEKLPIFLAASGLVSVPLYFWNPRIL</sequence>
<evidence type="ECO:0000313" key="2">
    <source>
        <dbReference type="Proteomes" id="UP000805193"/>
    </source>
</evidence>
<accession>A0AC60PR33</accession>
<evidence type="ECO:0000313" key="1">
    <source>
        <dbReference type="EMBL" id="KAG0423555.1"/>
    </source>
</evidence>
<dbReference type="EMBL" id="JABSTQ010010087">
    <property type="protein sequence ID" value="KAG0423555.1"/>
    <property type="molecule type" value="Genomic_DNA"/>
</dbReference>
<feature type="non-terminal residue" evidence="1">
    <location>
        <position position="1"/>
    </location>
</feature>